<gene>
    <name evidence="1" type="ORF">O4J56_03660</name>
</gene>
<accession>A0ABT4U037</accession>
<proteinExistence type="predicted"/>
<name>A0ABT4U037_9ACTN</name>
<reference evidence="1 2" key="1">
    <citation type="submission" date="2023-01" db="EMBL/GenBank/DDBJ databases">
        <title>Draft genome sequence of Nocardiopsis sp. RSe5-2 isolated from halophytes.</title>
        <authorList>
            <person name="Duangmal K."/>
            <person name="Chantavorakit T."/>
        </authorList>
    </citation>
    <scope>NUCLEOTIDE SEQUENCE [LARGE SCALE GENOMIC DNA]</scope>
    <source>
        <strain evidence="1 2">RSe5-2</strain>
    </source>
</reference>
<organism evidence="1 2">
    <name type="scientific">Nocardiopsis endophytica</name>
    <dbReference type="NCBI Taxonomy" id="3018445"/>
    <lineage>
        <taxon>Bacteria</taxon>
        <taxon>Bacillati</taxon>
        <taxon>Actinomycetota</taxon>
        <taxon>Actinomycetes</taxon>
        <taxon>Streptosporangiales</taxon>
        <taxon>Nocardiopsidaceae</taxon>
        <taxon>Nocardiopsis</taxon>
    </lineage>
</organism>
<protein>
    <submittedName>
        <fullName evidence="1">Uncharacterized protein</fullName>
    </submittedName>
</protein>
<comment type="caution">
    <text evidence="1">The sequence shown here is derived from an EMBL/GenBank/DDBJ whole genome shotgun (WGS) entry which is preliminary data.</text>
</comment>
<dbReference type="RefSeq" id="WP_270683630.1">
    <property type="nucleotide sequence ID" value="NZ_JAQFWQ010000006.1"/>
</dbReference>
<sequence>MVSENVSPLTAEQLLSALRTLGAETVLDPEHHEEGDVPMLLGDLLAVVERETAARVDTGEDPPVDLSRFMGAWRDRIGRQYLAETVLVHRTRRTLYDWSQLPGNGDVTDPLMRVLLAAQALLGARAARDADPTGLRMLREEAECELAEALAELRRARSADGPA</sequence>
<keyword evidence="2" id="KW-1185">Reference proteome</keyword>
<evidence type="ECO:0000313" key="2">
    <source>
        <dbReference type="Proteomes" id="UP001527866"/>
    </source>
</evidence>
<evidence type="ECO:0000313" key="1">
    <source>
        <dbReference type="EMBL" id="MDA2809727.1"/>
    </source>
</evidence>
<dbReference type="EMBL" id="JAQFWQ010000006">
    <property type="protein sequence ID" value="MDA2809727.1"/>
    <property type="molecule type" value="Genomic_DNA"/>
</dbReference>
<dbReference type="Proteomes" id="UP001527866">
    <property type="component" value="Unassembled WGS sequence"/>
</dbReference>